<dbReference type="Pfam" id="PF18962">
    <property type="entry name" value="Por_Secre_tail"/>
    <property type="match status" value="1"/>
</dbReference>
<dbReference type="CDD" id="cd00102">
    <property type="entry name" value="IPT"/>
    <property type="match status" value="1"/>
</dbReference>
<reference evidence="2 3" key="1">
    <citation type="submission" date="2017-11" db="EMBL/GenBank/DDBJ databases">
        <title>Genomic Encyclopedia of Archaeal and Bacterial Type Strains, Phase II (KMG-II): From Individual Species to Whole Genera.</title>
        <authorList>
            <person name="Goeker M."/>
        </authorList>
    </citation>
    <scope>NUCLEOTIDE SEQUENCE [LARGE SCALE GENOMIC DNA]</scope>
    <source>
        <strain evidence="2 3">DSM 11115</strain>
    </source>
</reference>
<dbReference type="SMART" id="SM00060">
    <property type="entry name" value="FN3"/>
    <property type="match status" value="2"/>
</dbReference>
<name>A0A2M9BT21_9BACT</name>
<dbReference type="InterPro" id="IPR002909">
    <property type="entry name" value="IPT_dom"/>
</dbReference>
<sequence>MIKNTTQPKRENWVRLALRAAFSLLILLSPLLGQGQVLLTGPNEVQSFNTLTSGSWTDNSTLLGWYARTDNTAAITTYGANTGSTSSTAGLYAFGVAGTNPLSDRALGYTPTNTFTGSSGIGKGYIGLRLKNTTGAAISSFTITYTGEQWRRENAGIQSLTFDYQTGTTVTAVTGGTFTSVSALTFSSPVIGSSSAVLDGNLPANRVANISATITLASPLPNDSEIMLRWVDLNDSGNDHLLAIDDVTVSYVVEAPTISSIDPSTKSAGSSAFTLTLTGTNFVSGATAYFNGTALTTTFVSATQLTASVPASAVATAGTFPVTVKNTSTGPASNSVDFTVTAGASNSVTTTAIPASTYCVGSTGAVVSVPFTSTGTFSGNTYTAYLGTTSIGTLASDANSGTINAVIPPSVASGAAYRIRVDASSPATTGSDNGANLTVVNYQTNEVTNLTATVGDAQVPLSWTAPASCVTQTVIVASTASVTATPTGTLTASATYGAGTDLGGGQFVVYAGPGASATVTGLTNGTTYYFKAFTTNGDGYSTGVQTSAAPVTPPPAPTTFAPLAGPVGTVITISGTNLGTVTGVTVGGVAATSVSATPTAVTATVAPGSITGPVVLSNGGSATYSATGTFTVTTAPTVTTAAATNISFNSATGGGNVTASGGATITARGVVYSLSPSPRLGGSGVTSVTASGTTGSFTSSLTGLTASTTYYVAAYATNNVGTSYGADESFTTTAAPLLGYNFDAATNPENPSTVGANVSGSAFKRSTGLTATSTGDFRSSGFPITTTLSDTTKGYYEFRLTAASGYQVTPTSLTLQDRASGTGPQKWELRTSQDNFGTTVGGVQNSSSAYGTVKTVVLTSLTAFSGTVVFRIYGYSTTAAAGTFGVDNVNLYGTALGAANTISAPVFVGRAFCAGTTFSATFTPTGPYGNTNSFVAQLSDANGVFGSTPTEVGRLDNISATTEQTISITLPATTPNGAGYKLRVVATNPSVTGQTSVAVTVVNNPTVSVTPAADQAIGVGVNGTPLTANETPTATSRQWYFAPAPGGPVTAISGATGSSYTPNFATAGDYYVTVVSSFAACGPVTSNAVKVTVAAATPTLTATTSPATAPTSISGLTTFEGAPSTAKTYTLAGSNLDGTPVTVTAPAGFQVSTTAAFTGITTDANTLSLTPAGSSLNQTIYVRLTGTTAGSYSGTVTNSNGTLSAPVLVSGTVSGVVLTRWDGGGDGTSFADPLNWSTDQVPAAGEDLLLDHTFVSGAYTMTLPAVTTGTLSLGSLVINPNGGAGITVLLPNTNTVVDYLRFTKATNALVIYGGGVFINNSGAASGGSGNSVDITPAGPNFVIYNGGTYVHRTVRGIGALLDNLSTVSGTETGLVQFDVPAGSSYSIPTTGRTYGSLALTYPATSTLPASGFFPYLTNGSSPFIVRGNLTVAANASFTASLNSDITVRGNLVNAGRFKFEPASLTTARRLILNGTTPQTISGTPLTQSNTGTSYLGLNVILQINNPAGVTLATGVVVNALSNANSGGLELLNGVLTTSPSAMLKLAADAVLLPAQTSAASYVEGPMQREIQPTPATAAVADYVFPIGANGKFRPLTLSVATLDAQTTFTATQNDASFPDRRLNGDLTRVSRVRYFSLVPTVAPTGFSGTVTLSFGADDEVTNPSLASLVIGKNSGNGWDNIGRSANTSTTLTSGTFTSFSDFALASTDPSAADNPLPVSLTSFSAQRQSTGVVVRWATASETNSAHFDVQRSLNGREFTTVAVVAGQGQSSHQQLYSVLDKQAPTALAYYRLRQVDQNGKAAYSAVATVDGVAELQLFPNPVQHRLIVRGAEVNPQAMQIIITDLTGRAVWSGACAPDGSIDMSQLPQGVYFVKIAQNGRVTTHKITRAE</sequence>
<dbReference type="InterPro" id="IPR036116">
    <property type="entry name" value="FN3_sf"/>
</dbReference>
<organism evidence="2 3">
    <name type="scientific">Hymenobacter chitinivorans DSM 11115</name>
    <dbReference type="NCBI Taxonomy" id="1121954"/>
    <lineage>
        <taxon>Bacteria</taxon>
        <taxon>Pseudomonadati</taxon>
        <taxon>Bacteroidota</taxon>
        <taxon>Cytophagia</taxon>
        <taxon>Cytophagales</taxon>
        <taxon>Hymenobacteraceae</taxon>
        <taxon>Hymenobacter</taxon>
    </lineage>
</organism>
<keyword evidence="3" id="KW-1185">Reference proteome</keyword>
<dbReference type="InterPro" id="IPR026444">
    <property type="entry name" value="Secre_tail"/>
</dbReference>
<dbReference type="SUPFAM" id="SSF49265">
    <property type="entry name" value="Fibronectin type III"/>
    <property type="match status" value="1"/>
</dbReference>
<dbReference type="EMBL" id="PGFA01000001">
    <property type="protein sequence ID" value="PJJ61094.1"/>
    <property type="molecule type" value="Genomic_DNA"/>
</dbReference>
<evidence type="ECO:0000259" key="1">
    <source>
        <dbReference type="PROSITE" id="PS50853"/>
    </source>
</evidence>
<feature type="domain" description="Fibronectin type-III" evidence="1">
    <location>
        <begin position="459"/>
        <end position="556"/>
    </location>
</feature>
<dbReference type="NCBIfam" id="TIGR04183">
    <property type="entry name" value="Por_Secre_tail"/>
    <property type="match status" value="1"/>
</dbReference>
<accession>A0A2M9BT21</accession>
<evidence type="ECO:0000313" key="3">
    <source>
        <dbReference type="Proteomes" id="UP000228535"/>
    </source>
</evidence>
<gene>
    <name evidence="2" type="ORF">CLV45_2532</name>
</gene>
<dbReference type="Proteomes" id="UP000228535">
    <property type="component" value="Unassembled WGS sequence"/>
</dbReference>
<dbReference type="SMART" id="SM00429">
    <property type="entry name" value="IPT"/>
    <property type="match status" value="2"/>
</dbReference>
<dbReference type="SUPFAM" id="SSF81296">
    <property type="entry name" value="E set domains"/>
    <property type="match status" value="2"/>
</dbReference>
<dbReference type="Gene3D" id="2.60.40.10">
    <property type="entry name" value="Immunoglobulins"/>
    <property type="match status" value="3"/>
</dbReference>
<protein>
    <submittedName>
        <fullName evidence="2">Putative secreted protein (Por secretion system target)</fullName>
    </submittedName>
</protein>
<comment type="caution">
    <text evidence="2">The sequence shown here is derived from an EMBL/GenBank/DDBJ whole genome shotgun (WGS) entry which is preliminary data.</text>
</comment>
<evidence type="ECO:0000313" key="2">
    <source>
        <dbReference type="EMBL" id="PJJ61094.1"/>
    </source>
</evidence>
<dbReference type="InterPro" id="IPR003961">
    <property type="entry name" value="FN3_dom"/>
</dbReference>
<dbReference type="InterPro" id="IPR014756">
    <property type="entry name" value="Ig_E-set"/>
</dbReference>
<dbReference type="PROSITE" id="PS50853">
    <property type="entry name" value="FN3"/>
    <property type="match status" value="1"/>
</dbReference>
<proteinExistence type="predicted"/>
<dbReference type="InterPro" id="IPR013783">
    <property type="entry name" value="Ig-like_fold"/>
</dbReference>